<dbReference type="RefSeq" id="WP_136888314.1">
    <property type="nucleotide sequence ID" value="NZ_CP066311.1"/>
</dbReference>
<evidence type="ECO:0000313" key="1">
    <source>
        <dbReference type="EMBL" id="QQE91132.1"/>
    </source>
</evidence>
<keyword evidence="1" id="KW-0614">Plasmid</keyword>
<gene>
    <name evidence="1" type="ORF">GKQ51_23340</name>
</gene>
<dbReference type="Proteomes" id="UP000596192">
    <property type="component" value="Plasmid unnamed1"/>
</dbReference>
<sequence>MKADQIVVGATYWDREKGLRKLVEQRVDGYGVQVVRYKLLSGRRNGMPVKEEPDGLHIYGCNLVSFQRWAKEQVLFGPDALM</sequence>
<evidence type="ECO:0000313" key="2">
    <source>
        <dbReference type="Proteomes" id="UP000596192"/>
    </source>
</evidence>
<dbReference type="AlphaFoldDB" id="A0AAP9YJK2"/>
<protein>
    <submittedName>
        <fullName evidence="1">Uncharacterized protein</fullName>
    </submittedName>
</protein>
<accession>A0AAP9YJK2</accession>
<proteinExistence type="predicted"/>
<dbReference type="EMBL" id="CP066311">
    <property type="protein sequence ID" value="QQE91132.1"/>
    <property type="molecule type" value="Genomic_DNA"/>
</dbReference>
<reference evidence="1 2" key="1">
    <citation type="submission" date="2020-12" db="EMBL/GenBank/DDBJ databases">
        <title>Genomic Analysis and Response surface optimization of nitrogen-fixing conditions for A. chroococcum strain HR1, Isolation from rhizosphere soil.</title>
        <authorList>
            <person name="Li J."/>
            <person name="Yang H."/>
            <person name="Liu H."/>
            <person name="Wang C."/>
            <person name="Tian Y."/>
            <person name="Lu X.Y."/>
        </authorList>
    </citation>
    <scope>NUCLEOTIDE SEQUENCE [LARGE SCALE GENOMIC DNA]</scope>
    <source>
        <strain evidence="1 2">HR1</strain>
        <plasmid evidence="1 2">unnamed1</plasmid>
    </source>
</reference>
<name>A0AAP9YJK2_9GAMM</name>
<geneLocation type="plasmid" evidence="1 2">
    <name>unnamed1</name>
</geneLocation>
<organism evidence="1 2">
    <name type="scientific">Azotobacter chroococcum</name>
    <dbReference type="NCBI Taxonomy" id="353"/>
    <lineage>
        <taxon>Bacteria</taxon>
        <taxon>Pseudomonadati</taxon>
        <taxon>Pseudomonadota</taxon>
        <taxon>Gammaproteobacteria</taxon>
        <taxon>Pseudomonadales</taxon>
        <taxon>Pseudomonadaceae</taxon>
        <taxon>Azotobacter</taxon>
    </lineage>
</organism>